<feature type="domain" description="Codanin-1 C-terminal" evidence="2">
    <location>
        <begin position="996"/>
        <end position="1136"/>
    </location>
</feature>
<protein>
    <recommendedName>
        <fullName evidence="2">Codanin-1 C-terminal domain-containing protein</fullName>
    </recommendedName>
</protein>
<gene>
    <name evidence="3" type="ORF">CSSPTR1EN2_LOCUS6964</name>
</gene>
<dbReference type="EMBL" id="OZ019906">
    <property type="protein sequence ID" value="CAK9203594.1"/>
    <property type="molecule type" value="Genomic_DNA"/>
</dbReference>
<dbReference type="Proteomes" id="UP001497512">
    <property type="component" value="Chromosome 14"/>
</dbReference>
<name>A0ABP0TS85_9BRYO</name>
<proteinExistence type="predicted"/>
<feature type="region of interest" description="Disordered" evidence="1">
    <location>
        <begin position="135"/>
        <end position="179"/>
    </location>
</feature>
<feature type="compositionally biased region" description="Polar residues" evidence="1">
    <location>
        <begin position="155"/>
        <end position="165"/>
    </location>
</feature>
<feature type="region of interest" description="Disordered" evidence="1">
    <location>
        <begin position="1291"/>
        <end position="1322"/>
    </location>
</feature>
<evidence type="ECO:0000259" key="2">
    <source>
        <dbReference type="Pfam" id="PF15296"/>
    </source>
</evidence>
<dbReference type="PANTHER" id="PTHR28678:SF1">
    <property type="entry name" value="CODANIN-1"/>
    <property type="match status" value="1"/>
</dbReference>
<feature type="compositionally biased region" description="Polar residues" evidence="1">
    <location>
        <begin position="275"/>
        <end position="291"/>
    </location>
</feature>
<evidence type="ECO:0000313" key="3">
    <source>
        <dbReference type="EMBL" id="CAK9203594.1"/>
    </source>
</evidence>
<feature type="region of interest" description="Disordered" evidence="1">
    <location>
        <begin position="202"/>
        <end position="224"/>
    </location>
</feature>
<sequence>MLQHQQHESDEKLLQLLLDNDGIPVPALLEWIDAYRGPGPPSPFSHPTAIETVKTTHSPCAVSSYNNFDAWREKLVAASPQSFAVIFLNYVRAEVQPFLGLADCAVDTITNTVPPSQKNERAQVLLKGTKDFVNPDPFGGLNTNYTQKPKPGASSADQSAAQNGAKQKEKGKLEGVTQSSAAPRCMDLPAYEDNFPALGKGVLSKNIPSQSKQKRRVTPTPTANPTVDSAFILAKVEVSALPNKSSFPGGGPLKVDMDTLMQRFGKTGKQKQKEISQALSKDSSGPWTSNEPDCGPASKGSSQQLSGHQKLADLEGTRGEMFDSTSNSSNIKGIVSPERSTKVQVPVAVNIQHDSVGPAITERAESKRGDECFKSAAHGNFPHRPLFKKLTRMATVHATLLLAKLVPSLLEELHLLLQLLSLEPENAGDGSVHNIKGAAPVAEVVQEKDNLFSSGYDCAGYACAVLEQAGHILDCVGEHLLMALIEEPAIAHHSPSLLVRLRASLADHQAAALHSFKAYEATISSNGAFEQSPNGGSLRLNSWTLPGVPVFLPFHAARDSRNIFKTPEEQRAYNNREHCRDHFYSIMRKAASTTTAFGWASSGSEDEGYRMMKEAVRQFLQVLLVENYPWFAELFLEQVLQVSSCGETDPEVTSLVKQDPAKLQRLHDRLTSTTSTRLATGTQKQVVNSSDNGESWLALAPSSPWSQVKTMDQRTKSQELRSMNDFSTGNAQVLNKARSAGFAKDKSMVQVDSWSRFSGFFPQALRIYIWFLEAADSHRLSMQMIWSIKGKIHILTELPPHSRDSADIGSGFTQRVLALKALAGMLGYLFVSPGAGARPPAPGPEIHSGPTNTMWDTTRSEPPINVVSILAKARMQGSLLLNLPWILEFLRLLKAYWQALHHPHIQTIISGLRDVYLVPILDPSNPHFGVGSICILASLDGFFEYMELSPCSANEWLKKGRCTQWDTSKTKEDTDARGVEPLAGDAVFAEGLDTMLGIVDARYIQHCCPLLMEMRGVLVEGKKRRQRQREPNWPASPGLQRTRFIRKITPVQNPGPSVSWGISSSMMAGENIALNNLSSSTEDHLKWKLQRSFLEQRPHLRRIVDFVVDTVAGNAARAAVLNVVPPVLRNALENLQVVLSSTSREVAGAPNARDTELEQFRTGQVETAAEHIITATIHQALSPALEFAKLYATERTAEALHALVDPQESSFVLGVAAGIAAETAGLAASQKALASVSGEIRKRVIDDLEVWHRKMHIQQMNGDSESSLSVSKFESQAEPLQQSCQQISSFMASPAARGQSGSSSTNPQLFSEGPAPLFPLGISEPPTGSIGEFLSEAVSISGAHESVVPEHEVLSSNVDRQEVSPQHVIVKDGSYTIMSETSSSEKVVKHITATKRQLSFSLRGRTFTGDKDTLSKQPALGHAVDHVATVQEKVICRPEEPGSGGDKPVIISPEELPINACQQRQRNESPCLEDLSMERERKVPIVPGREVFCEQETGFMSQLQERLTDYFRAIASNGEYELPALDHPSQIELKERTVDRHSSMIGKQELSGSMSLTTRLTEACAKAYDCCSRDPFVDANRHLLRHHLAAICFSMEGLLLQITGVAPPGGFDAFVFEPDSRSQNLRVDGGQEVSMSASGEVSSSVQSNAEASLNSGQLYKSLTLEVVGGEWRVESGLTRRTLALALQLALLSPTMFFGLCYACMSYISAPFEQETAGRSTASEGINLEYTNSTIQKSTGLKSEDCSRCNGGALVNALVLVWRGLVKCQILPATFLVRELLASWRWMLALRCQPWQVNSSSWSTMVQGGMAFVLVELMEAGGETCLQGMEALLCMFLMRMSGRGDDTGNNGVGPVSLLTGGESFAASNNISVRIQTPLVRKRDSRNDIDETSSAREAQKLALGMAVYVLQHYCKSESDLFQLGVYPGKLHTGSTKVSFNSLQIMVDTCCQQRIQVLNMTLIFSKC</sequence>
<reference evidence="3" key="1">
    <citation type="submission" date="2024-02" db="EMBL/GenBank/DDBJ databases">
        <authorList>
            <consortium name="ELIXIR-Norway"/>
            <consortium name="Elixir Norway"/>
        </authorList>
    </citation>
    <scope>NUCLEOTIDE SEQUENCE</scope>
</reference>
<organism evidence="3 4">
    <name type="scientific">Sphagnum troendelagicum</name>
    <dbReference type="NCBI Taxonomy" id="128251"/>
    <lineage>
        <taxon>Eukaryota</taxon>
        <taxon>Viridiplantae</taxon>
        <taxon>Streptophyta</taxon>
        <taxon>Embryophyta</taxon>
        <taxon>Bryophyta</taxon>
        <taxon>Sphagnophytina</taxon>
        <taxon>Sphagnopsida</taxon>
        <taxon>Sphagnales</taxon>
        <taxon>Sphagnaceae</taxon>
        <taxon>Sphagnum</taxon>
    </lineage>
</organism>
<feature type="region of interest" description="Disordered" evidence="1">
    <location>
        <begin position="265"/>
        <end position="309"/>
    </location>
</feature>
<dbReference type="InterPro" id="IPR028171">
    <property type="entry name" value="Codanin-1_C"/>
</dbReference>
<evidence type="ECO:0000256" key="1">
    <source>
        <dbReference type="SAM" id="MobiDB-lite"/>
    </source>
</evidence>
<dbReference type="PANTHER" id="PTHR28678">
    <property type="entry name" value="CODANIN-1"/>
    <property type="match status" value="1"/>
</dbReference>
<dbReference type="Pfam" id="PF15296">
    <property type="entry name" value="Codanin-1_C"/>
    <property type="match status" value="1"/>
</dbReference>
<feature type="compositionally biased region" description="Polar residues" evidence="1">
    <location>
        <begin position="1299"/>
        <end position="1309"/>
    </location>
</feature>
<dbReference type="InterPro" id="IPR040031">
    <property type="entry name" value="Codanin-1"/>
</dbReference>
<evidence type="ECO:0000313" key="4">
    <source>
        <dbReference type="Proteomes" id="UP001497512"/>
    </source>
</evidence>
<accession>A0ABP0TS85</accession>
<keyword evidence="4" id="KW-1185">Reference proteome</keyword>